<dbReference type="GO" id="GO:0005509">
    <property type="term" value="F:calcium ion binding"/>
    <property type="evidence" value="ECO:0007669"/>
    <property type="project" value="InterPro"/>
</dbReference>
<dbReference type="Pfam" id="PF13202">
    <property type="entry name" value="EF-hand_5"/>
    <property type="match status" value="1"/>
</dbReference>
<dbReference type="Pfam" id="PF13499">
    <property type="entry name" value="EF-hand_7"/>
    <property type="match status" value="2"/>
</dbReference>
<evidence type="ECO:0000256" key="1">
    <source>
        <dbReference type="ARBA" id="ARBA00004496"/>
    </source>
</evidence>
<protein>
    <recommendedName>
        <fullName evidence="6">EF-hand domain-containing protein</fullName>
    </recommendedName>
</protein>
<keyword evidence="4" id="KW-0677">Repeat</keyword>
<dbReference type="Proteomes" id="UP001187531">
    <property type="component" value="Unassembled WGS sequence"/>
</dbReference>
<accession>A0AA88I133</accession>
<dbReference type="EMBL" id="JAVRJZ010000005">
    <property type="protein sequence ID" value="KAK2721915.1"/>
    <property type="molecule type" value="Genomic_DNA"/>
</dbReference>
<comment type="caution">
    <text evidence="7">The sequence shown here is derived from an EMBL/GenBank/DDBJ whole genome shotgun (WGS) entry which is preliminary data.</text>
</comment>
<dbReference type="PROSITE" id="PS50222">
    <property type="entry name" value="EF_HAND_2"/>
    <property type="match status" value="2"/>
</dbReference>
<dbReference type="InterPro" id="IPR002048">
    <property type="entry name" value="EF_hand_dom"/>
</dbReference>
<keyword evidence="3" id="KW-0479">Metal-binding</keyword>
<keyword evidence="8" id="KW-1185">Reference proteome</keyword>
<evidence type="ECO:0000256" key="5">
    <source>
        <dbReference type="ARBA" id="ARBA00022837"/>
    </source>
</evidence>
<dbReference type="GO" id="GO:0005737">
    <property type="term" value="C:cytoplasm"/>
    <property type="evidence" value="ECO:0007669"/>
    <property type="project" value="UniProtKB-SubCell"/>
</dbReference>
<evidence type="ECO:0000256" key="2">
    <source>
        <dbReference type="ARBA" id="ARBA00022490"/>
    </source>
</evidence>
<sequence>MAGVSPDFLTRVFQKVDKDRSGAISAQELQGALSNGTWEPFSSSTVHILLSMFDQNKSGTINFQEFGALWKYISDWQNVFKNFDRDNSGAIDTSELKSALTSFGYRLSDETFRLISQRFSKKNESCIRFDDFIHCCVMMHNVTESFKKYDTDMDGVVTLHYEQFVQLMFSTQV</sequence>
<name>A0AA88I133_ARTSF</name>
<evidence type="ECO:0000313" key="7">
    <source>
        <dbReference type="EMBL" id="KAK2721915.1"/>
    </source>
</evidence>
<comment type="subcellular location">
    <subcellularLocation>
        <location evidence="1">Cytoplasm</location>
    </subcellularLocation>
</comment>
<dbReference type="InterPro" id="IPR011992">
    <property type="entry name" value="EF-hand-dom_pair"/>
</dbReference>
<proteinExistence type="predicted"/>
<feature type="domain" description="EF-hand" evidence="6">
    <location>
        <begin position="71"/>
        <end position="106"/>
    </location>
</feature>
<evidence type="ECO:0000256" key="4">
    <source>
        <dbReference type="ARBA" id="ARBA00022737"/>
    </source>
</evidence>
<feature type="domain" description="EF-hand" evidence="6">
    <location>
        <begin position="4"/>
        <end position="39"/>
    </location>
</feature>
<dbReference type="Gene3D" id="1.10.238.10">
    <property type="entry name" value="EF-hand"/>
    <property type="match status" value="1"/>
</dbReference>
<dbReference type="SUPFAM" id="SSF47473">
    <property type="entry name" value="EF-hand"/>
    <property type="match status" value="1"/>
</dbReference>
<keyword evidence="5" id="KW-0106">Calcium</keyword>
<dbReference type="GO" id="GO:0048306">
    <property type="term" value="F:calcium-dependent protein binding"/>
    <property type="evidence" value="ECO:0007669"/>
    <property type="project" value="UniProtKB-ARBA"/>
</dbReference>
<evidence type="ECO:0000259" key="6">
    <source>
        <dbReference type="PROSITE" id="PS50222"/>
    </source>
</evidence>
<dbReference type="AlphaFoldDB" id="A0AA88I133"/>
<evidence type="ECO:0000313" key="8">
    <source>
        <dbReference type="Proteomes" id="UP001187531"/>
    </source>
</evidence>
<dbReference type="SMART" id="SM00054">
    <property type="entry name" value="EFh"/>
    <property type="match status" value="4"/>
</dbReference>
<dbReference type="PANTHER" id="PTHR46212:SF9">
    <property type="entry name" value="PROGRAMMED CELL DEATH PROTEIN 6"/>
    <property type="match status" value="1"/>
</dbReference>
<evidence type="ECO:0000256" key="3">
    <source>
        <dbReference type="ARBA" id="ARBA00022723"/>
    </source>
</evidence>
<dbReference type="PROSITE" id="PS00018">
    <property type="entry name" value="EF_HAND_1"/>
    <property type="match status" value="2"/>
</dbReference>
<dbReference type="InterPro" id="IPR051426">
    <property type="entry name" value="Peflin/Sorcin_CaBP"/>
</dbReference>
<gene>
    <name evidence="7" type="ORF">QYM36_002472</name>
</gene>
<dbReference type="InterPro" id="IPR018247">
    <property type="entry name" value="EF_Hand_1_Ca_BS"/>
</dbReference>
<reference evidence="7" key="1">
    <citation type="submission" date="2023-07" db="EMBL/GenBank/DDBJ databases">
        <title>Chromosome-level genome assembly of Artemia franciscana.</title>
        <authorList>
            <person name="Jo E."/>
        </authorList>
    </citation>
    <scope>NUCLEOTIDE SEQUENCE</scope>
    <source>
        <tissue evidence="7">Whole body</tissue>
    </source>
</reference>
<dbReference type="PANTHER" id="PTHR46212">
    <property type="entry name" value="PEFLIN"/>
    <property type="match status" value="1"/>
</dbReference>
<organism evidence="7 8">
    <name type="scientific">Artemia franciscana</name>
    <name type="common">Brine shrimp</name>
    <name type="synonym">Artemia sanfranciscana</name>
    <dbReference type="NCBI Taxonomy" id="6661"/>
    <lineage>
        <taxon>Eukaryota</taxon>
        <taxon>Metazoa</taxon>
        <taxon>Ecdysozoa</taxon>
        <taxon>Arthropoda</taxon>
        <taxon>Crustacea</taxon>
        <taxon>Branchiopoda</taxon>
        <taxon>Anostraca</taxon>
        <taxon>Artemiidae</taxon>
        <taxon>Artemia</taxon>
    </lineage>
</organism>
<keyword evidence="2" id="KW-0963">Cytoplasm</keyword>